<sequence>MATTSALQAVRKFRLHEIKGLQSHITRLGPLPPPPKGSLEDAVSLPNPFVPHLNTKTGRWAPPKYSLRRQAELIKKAKLAGPEAIAALPPGPKLHRPGMVAAQLQAKQPDATTEGAEVEPDATLAVAVNWIGKFEPAKVRKGARVPLYENKKRMFKGHKWERTKDRRLNHRIMLMRDMDKRIHAYKRYWHEKKPNPLKANKNPKNKRLPF</sequence>
<protein>
    <recommendedName>
        <fullName evidence="2">Large ribosomal subunit protein mL59 domain-containing protein</fullName>
    </recommendedName>
</protein>
<dbReference type="InterPro" id="IPR040922">
    <property type="entry name" value="Ribosomal_mL59_dom"/>
</dbReference>
<organism evidence="3 4">
    <name type="scientific">Tetrapyrgos nigripes</name>
    <dbReference type="NCBI Taxonomy" id="182062"/>
    <lineage>
        <taxon>Eukaryota</taxon>
        <taxon>Fungi</taxon>
        <taxon>Dikarya</taxon>
        <taxon>Basidiomycota</taxon>
        <taxon>Agaricomycotina</taxon>
        <taxon>Agaricomycetes</taxon>
        <taxon>Agaricomycetidae</taxon>
        <taxon>Agaricales</taxon>
        <taxon>Marasmiineae</taxon>
        <taxon>Marasmiaceae</taxon>
        <taxon>Tetrapyrgos</taxon>
    </lineage>
</organism>
<dbReference type="InterPro" id="IPR037507">
    <property type="entry name" value="Ribosomal_mL59"/>
</dbReference>
<dbReference type="PANTHER" id="PTHR28041">
    <property type="entry name" value="54S RIBOSOMAL PROTEIN L25, MITOCHONDRIAL"/>
    <property type="match status" value="1"/>
</dbReference>
<dbReference type="AlphaFoldDB" id="A0A8H5LTD0"/>
<gene>
    <name evidence="3" type="ORF">D9758_003012</name>
</gene>
<name>A0A8H5LTD0_9AGAR</name>
<dbReference type="Pfam" id="PF18126">
    <property type="entry name" value="Mitoc_mL59"/>
    <property type="match status" value="1"/>
</dbReference>
<dbReference type="PANTHER" id="PTHR28041:SF1">
    <property type="entry name" value="LARGE RIBOSOMAL SUBUNIT PROTEIN ML59"/>
    <property type="match status" value="1"/>
</dbReference>
<dbReference type="GO" id="GO:0003735">
    <property type="term" value="F:structural constituent of ribosome"/>
    <property type="evidence" value="ECO:0007669"/>
    <property type="project" value="InterPro"/>
</dbReference>
<evidence type="ECO:0000313" key="3">
    <source>
        <dbReference type="EMBL" id="KAF5368813.1"/>
    </source>
</evidence>
<evidence type="ECO:0000313" key="4">
    <source>
        <dbReference type="Proteomes" id="UP000559256"/>
    </source>
</evidence>
<proteinExistence type="predicted"/>
<reference evidence="3 4" key="1">
    <citation type="journal article" date="2020" name="ISME J.">
        <title>Uncovering the hidden diversity of litter-decomposition mechanisms in mushroom-forming fungi.</title>
        <authorList>
            <person name="Floudas D."/>
            <person name="Bentzer J."/>
            <person name="Ahren D."/>
            <person name="Johansson T."/>
            <person name="Persson P."/>
            <person name="Tunlid A."/>
        </authorList>
    </citation>
    <scope>NUCLEOTIDE SEQUENCE [LARGE SCALE GENOMIC DNA]</scope>
    <source>
        <strain evidence="3 4">CBS 291.85</strain>
    </source>
</reference>
<comment type="caution">
    <text evidence="3">The sequence shown here is derived from an EMBL/GenBank/DDBJ whole genome shotgun (WGS) entry which is preliminary data.</text>
</comment>
<dbReference type="Proteomes" id="UP000559256">
    <property type="component" value="Unassembled WGS sequence"/>
</dbReference>
<dbReference type="EMBL" id="JAACJM010000014">
    <property type="protein sequence ID" value="KAF5368813.1"/>
    <property type="molecule type" value="Genomic_DNA"/>
</dbReference>
<keyword evidence="4" id="KW-1185">Reference proteome</keyword>
<dbReference type="OrthoDB" id="18529at2759"/>
<evidence type="ECO:0000259" key="2">
    <source>
        <dbReference type="Pfam" id="PF18126"/>
    </source>
</evidence>
<feature type="region of interest" description="Disordered" evidence="1">
    <location>
        <begin position="190"/>
        <end position="210"/>
    </location>
</feature>
<feature type="domain" description="Large ribosomal subunit protein mL59" evidence="2">
    <location>
        <begin position="8"/>
        <end position="186"/>
    </location>
</feature>
<dbReference type="GO" id="GO:0005762">
    <property type="term" value="C:mitochondrial large ribosomal subunit"/>
    <property type="evidence" value="ECO:0007669"/>
    <property type="project" value="InterPro"/>
</dbReference>
<evidence type="ECO:0000256" key="1">
    <source>
        <dbReference type="SAM" id="MobiDB-lite"/>
    </source>
</evidence>
<feature type="compositionally biased region" description="Basic residues" evidence="1">
    <location>
        <begin position="201"/>
        <end position="210"/>
    </location>
</feature>
<accession>A0A8H5LTD0</accession>